<evidence type="ECO:0000259" key="2">
    <source>
        <dbReference type="Pfam" id="PF13338"/>
    </source>
</evidence>
<gene>
    <name evidence="3" type="ORF">HNQ64_004853</name>
</gene>
<protein>
    <submittedName>
        <fullName evidence="3">Putative transcriptional regulator of viral defense system</fullName>
    </submittedName>
</protein>
<evidence type="ECO:0000313" key="4">
    <source>
        <dbReference type="Proteomes" id="UP000534294"/>
    </source>
</evidence>
<feature type="domain" description="AbiEi antitoxin N-terminal" evidence="2">
    <location>
        <begin position="13"/>
        <end position="51"/>
    </location>
</feature>
<proteinExistence type="predicted"/>
<dbReference type="Pfam" id="PF09407">
    <property type="entry name" value="AbiEi_1"/>
    <property type="match status" value="1"/>
</dbReference>
<dbReference type="InterPro" id="IPR025159">
    <property type="entry name" value="AbiEi_N"/>
</dbReference>
<name>A0A7W8DSP2_9BACT</name>
<accession>A0A7W8DSP2</accession>
<dbReference type="InterPro" id="IPR018547">
    <property type="entry name" value="AbiEi_C"/>
</dbReference>
<keyword evidence="4" id="KW-1185">Reference proteome</keyword>
<dbReference type="Proteomes" id="UP000534294">
    <property type="component" value="Unassembled WGS sequence"/>
</dbReference>
<evidence type="ECO:0000259" key="1">
    <source>
        <dbReference type="Pfam" id="PF09407"/>
    </source>
</evidence>
<dbReference type="Pfam" id="PF13338">
    <property type="entry name" value="AbiEi_4"/>
    <property type="match status" value="1"/>
</dbReference>
<reference evidence="3 4" key="1">
    <citation type="submission" date="2020-08" db="EMBL/GenBank/DDBJ databases">
        <title>Genomic Encyclopedia of Type Strains, Phase IV (KMG-IV): sequencing the most valuable type-strain genomes for metagenomic binning, comparative biology and taxonomic classification.</title>
        <authorList>
            <person name="Goeker M."/>
        </authorList>
    </citation>
    <scope>NUCLEOTIDE SEQUENCE [LARGE SCALE GENOMIC DNA]</scope>
    <source>
        <strain evidence="3 4">DSM 12251</strain>
    </source>
</reference>
<feature type="domain" description="AbiEi antitoxin C-terminal" evidence="1">
    <location>
        <begin position="73"/>
        <end position="192"/>
    </location>
</feature>
<organism evidence="3 4">
    <name type="scientific">Prosthecobacter dejongeii</name>
    <dbReference type="NCBI Taxonomy" id="48465"/>
    <lineage>
        <taxon>Bacteria</taxon>
        <taxon>Pseudomonadati</taxon>
        <taxon>Verrucomicrobiota</taxon>
        <taxon>Verrucomicrobiia</taxon>
        <taxon>Verrucomicrobiales</taxon>
        <taxon>Verrucomicrobiaceae</taxon>
        <taxon>Prosthecobacter</taxon>
    </lineage>
</organism>
<sequence length="200" mass="22308">MKTKLPKEIRPLANKGVFRARDLGPIGIPRYRLKQLVDSGMLMKMGRGLYMALDADVTEHHSLVQVAAKSPKAVVCLLSALRFHGLTTENPEVVYVLLPKGVKEPRNVSLQLDVTRATGDGYSFGIEEHFIEGVKVRVSSPAKTVADCFKYRNKVGSAVAVEALRDAWKKKKASADELWQAAKACRMMNIMRPYFEMMVT</sequence>
<dbReference type="AlphaFoldDB" id="A0A7W8DSP2"/>
<dbReference type="EMBL" id="JACHIF010000015">
    <property type="protein sequence ID" value="MBB5040565.1"/>
    <property type="molecule type" value="Genomic_DNA"/>
</dbReference>
<evidence type="ECO:0000313" key="3">
    <source>
        <dbReference type="EMBL" id="MBB5040565.1"/>
    </source>
</evidence>
<dbReference type="RefSeq" id="WP_184213276.1">
    <property type="nucleotide sequence ID" value="NZ_JACHIF010000015.1"/>
</dbReference>
<comment type="caution">
    <text evidence="3">The sequence shown here is derived from an EMBL/GenBank/DDBJ whole genome shotgun (WGS) entry which is preliminary data.</text>
</comment>